<dbReference type="STRING" id="51028.A0A0N4VFZ9"/>
<accession>A0A0N4VFZ9</accession>
<feature type="compositionally biased region" description="Basic and acidic residues" evidence="5">
    <location>
        <begin position="328"/>
        <end position="337"/>
    </location>
</feature>
<evidence type="ECO:0000313" key="7">
    <source>
        <dbReference type="EMBL" id="VDD94337.1"/>
    </source>
</evidence>
<evidence type="ECO:0000259" key="6">
    <source>
        <dbReference type="Pfam" id="PF16546"/>
    </source>
</evidence>
<feature type="region of interest" description="Disordered" evidence="5">
    <location>
        <begin position="328"/>
        <end position="366"/>
    </location>
</feature>
<evidence type="ECO:0000256" key="4">
    <source>
        <dbReference type="PROSITE-ProRule" id="PRU00339"/>
    </source>
</evidence>
<dbReference type="InterPro" id="IPR011990">
    <property type="entry name" value="TPR-like_helical_dom_sf"/>
</dbReference>
<organism evidence="9">
    <name type="scientific">Enterobius vermicularis</name>
    <name type="common">Human pinworm</name>
    <dbReference type="NCBI Taxonomy" id="51028"/>
    <lineage>
        <taxon>Eukaryota</taxon>
        <taxon>Metazoa</taxon>
        <taxon>Ecdysozoa</taxon>
        <taxon>Nematoda</taxon>
        <taxon>Chromadorea</taxon>
        <taxon>Rhabditida</taxon>
        <taxon>Spirurina</taxon>
        <taxon>Oxyuridomorpha</taxon>
        <taxon>Oxyuroidea</taxon>
        <taxon>Oxyuridae</taxon>
        <taxon>Enterobius</taxon>
    </lineage>
</organism>
<keyword evidence="2" id="KW-0677">Repeat</keyword>
<dbReference type="GO" id="GO:0072380">
    <property type="term" value="C:TRC complex"/>
    <property type="evidence" value="ECO:0007669"/>
    <property type="project" value="TreeGrafter"/>
</dbReference>
<comment type="similarity">
    <text evidence="1">Belongs to the SGT family.</text>
</comment>
<evidence type="ECO:0000256" key="5">
    <source>
        <dbReference type="SAM" id="MobiDB-lite"/>
    </source>
</evidence>
<dbReference type="InterPro" id="IPR047150">
    <property type="entry name" value="SGT"/>
</dbReference>
<dbReference type="Pfam" id="PF00515">
    <property type="entry name" value="TPR_1"/>
    <property type="match status" value="2"/>
</dbReference>
<dbReference type="GO" id="GO:0006620">
    <property type="term" value="P:post-translational protein targeting to endoplasmic reticulum membrane"/>
    <property type="evidence" value="ECO:0007669"/>
    <property type="project" value="TreeGrafter"/>
</dbReference>
<dbReference type="PROSITE" id="PS50293">
    <property type="entry name" value="TPR_REGION"/>
    <property type="match status" value="1"/>
</dbReference>
<feature type="repeat" description="TPR" evidence="4">
    <location>
        <begin position="111"/>
        <end position="144"/>
    </location>
</feature>
<evidence type="ECO:0000256" key="3">
    <source>
        <dbReference type="ARBA" id="ARBA00022803"/>
    </source>
</evidence>
<feature type="compositionally biased region" description="Basic and acidic residues" evidence="5">
    <location>
        <begin position="1"/>
        <end position="17"/>
    </location>
</feature>
<evidence type="ECO:0000313" key="9">
    <source>
        <dbReference type="WBParaSite" id="EVEC_0000968001-mRNA-1"/>
    </source>
</evidence>
<dbReference type="Gene3D" id="1.20.5.420">
    <property type="entry name" value="Immunoglobulin FC, subunit C"/>
    <property type="match status" value="1"/>
</dbReference>
<dbReference type="PROSITE" id="PS50005">
    <property type="entry name" value="TPR"/>
    <property type="match status" value="2"/>
</dbReference>
<dbReference type="Pfam" id="PF16546">
    <property type="entry name" value="SGTA_dimer"/>
    <property type="match status" value="1"/>
</dbReference>
<keyword evidence="3 4" id="KW-0802">TPR repeat</keyword>
<protein>
    <submittedName>
        <fullName evidence="9">SGTA_dimer domain-containing protein</fullName>
    </submittedName>
</protein>
<dbReference type="Proteomes" id="UP000274131">
    <property type="component" value="Unassembled WGS sequence"/>
</dbReference>
<reference evidence="7 8" key="2">
    <citation type="submission" date="2018-10" db="EMBL/GenBank/DDBJ databases">
        <authorList>
            <consortium name="Pathogen Informatics"/>
        </authorList>
    </citation>
    <scope>NUCLEOTIDE SEQUENCE [LARGE SCALE GENOMIC DNA]</scope>
</reference>
<dbReference type="GO" id="GO:0016020">
    <property type="term" value="C:membrane"/>
    <property type="evidence" value="ECO:0007669"/>
    <property type="project" value="TreeGrafter"/>
</dbReference>
<dbReference type="Gene3D" id="1.25.40.10">
    <property type="entry name" value="Tetratricopeptide repeat domain"/>
    <property type="match status" value="1"/>
</dbReference>
<keyword evidence="8" id="KW-1185">Reference proteome</keyword>
<gene>
    <name evidence="7" type="ORF">EVEC_LOCUS9088</name>
</gene>
<dbReference type="OrthoDB" id="2335338at2759"/>
<dbReference type="InterPro" id="IPR032374">
    <property type="entry name" value="SGTA_dimer"/>
</dbReference>
<evidence type="ECO:0000256" key="2">
    <source>
        <dbReference type="ARBA" id="ARBA00022737"/>
    </source>
</evidence>
<feature type="region of interest" description="Disordered" evidence="5">
    <location>
        <begin position="1"/>
        <end position="22"/>
    </location>
</feature>
<dbReference type="EMBL" id="UXUI01009804">
    <property type="protein sequence ID" value="VDD94337.1"/>
    <property type="molecule type" value="Genomic_DNA"/>
</dbReference>
<sequence>MHLQGDKMSEPQKDVKTSSENANFASNDEKNLVVSFIQFVKLKASSKQCTEEQLETIEVATQCLECAFGLNDADYAFQPSKPLLDIFVAAEGLPTGKSSLPQPTEAEIAQANKLKEEGNAFMKSSQFEAAVAKYNEAIKLNTDPAYFCNRAAAYCRLEQYDLAIQDCRTALALDPKYSKAYGRMGLALSCQNRYEQAVEAYKKALELDPKQESYKNNLKIAEDKVKEMQDAARQNPGGLGGVSWKSHLIEKILPQFPGMMGFEQVLNNPSLIGMASQLMADPNIQNAIEQVMSGLVASDGTGGDQAGHGSINDFLQAGQQLAQRLREMDPGFAERIRQMQSGGNPGNQNDGNNPPPAGDGNPPPQQ</sequence>
<dbReference type="WBParaSite" id="EVEC_0000968001-mRNA-1">
    <property type="protein sequence ID" value="EVEC_0000968001-mRNA-1"/>
    <property type="gene ID" value="EVEC_0000968001"/>
</dbReference>
<dbReference type="SUPFAM" id="SSF48452">
    <property type="entry name" value="TPR-like"/>
    <property type="match status" value="1"/>
</dbReference>
<dbReference type="PANTHER" id="PTHR45831:SF2">
    <property type="entry name" value="LD24721P"/>
    <property type="match status" value="1"/>
</dbReference>
<name>A0A0N4VFZ9_ENTVE</name>
<dbReference type="AlphaFoldDB" id="A0A0N4VFZ9"/>
<feature type="domain" description="SGTA homodimerisation" evidence="6">
    <location>
        <begin position="29"/>
        <end position="87"/>
    </location>
</feature>
<reference evidence="9" key="1">
    <citation type="submission" date="2017-02" db="UniProtKB">
        <authorList>
            <consortium name="WormBaseParasite"/>
        </authorList>
    </citation>
    <scope>IDENTIFICATION</scope>
</reference>
<dbReference type="SMART" id="SM00028">
    <property type="entry name" value="TPR"/>
    <property type="match status" value="3"/>
</dbReference>
<dbReference type="PANTHER" id="PTHR45831">
    <property type="entry name" value="LD24721P"/>
    <property type="match status" value="1"/>
</dbReference>
<dbReference type="InterPro" id="IPR019734">
    <property type="entry name" value="TPR_rpt"/>
</dbReference>
<dbReference type="GO" id="GO:0060090">
    <property type="term" value="F:molecular adaptor activity"/>
    <property type="evidence" value="ECO:0007669"/>
    <property type="project" value="TreeGrafter"/>
</dbReference>
<dbReference type="FunFam" id="1.25.40.10:FF:000732">
    <property type="entry name" value="Small Glutamine-rich Tetratrico repeat protein"/>
    <property type="match status" value="1"/>
</dbReference>
<evidence type="ECO:0000256" key="1">
    <source>
        <dbReference type="ARBA" id="ARBA00008175"/>
    </source>
</evidence>
<proteinExistence type="inferred from homology"/>
<evidence type="ECO:0000313" key="8">
    <source>
        <dbReference type="Proteomes" id="UP000274131"/>
    </source>
</evidence>
<feature type="repeat" description="TPR" evidence="4">
    <location>
        <begin position="178"/>
        <end position="211"/>
    </location>
</feature>
<feature type="compositionally biased region" description="Pro residues" evidence="5">
    <location>
        <begin position="353"/>
        <end position="366"/>
    </location>
</feature>